<dbReference type="Proteomes" id="UP000531216">
    <property type="component" value="Unassembled WGS sequence"/>
</dbReference>
<keyword evidence="2" id="KW-0808">Transferase</keyword>
<sequence length="345" mass="40055">MTVTSEAAGESPYSVVAIIALYNGAEFIERSIRTVLSQTRKPDEFIVVDDGSTDGGAAIVERLAEEHSSIRLLKKENGGQSSARNFAVAHSTSRLIALLDQDDGWYPNHIEELIKPFEAGDRFKLGWVYSDLDECDRFGRVRNRCMLQMLPQEHPKTQLARCLSEDMFILPSASLIAREAFEDVGRFDERLSGYEDDDLFIRLFYAGWDNVFLPKSLSYWCIYTGSTSYSPRMARSRMIYFEKLYNDFDNSDMPLMPQWKTIIAQRFYMTVFGELQRAAMLRDRALYDRSVADLQHIIPFLPQGMQRRARIRLRALRSFERSQFLERIGVFRIMRAGWRMVLRLR</sequence>
<proteinExistence type="predicted"/>
<feature type="domain" description="Glycosyltransferase 2-like" evidence="1">
    <location>
        <begin position="18"/>
        <end position="184"/>
    </location>
</feature>
<dbReference type="InterPro" id="IPR029044">
    <property type="entry name" value="Nucleotide-diphossugar_trans"/>
</dbReference>
<dbReference type="CDD" id="cd00761">
    <property type="entry name" value="Glyco_tranf_GTA_type"/>
    <property type="match status" value="1"/>
</dbReference>
<accession>A0A7W6BZ51</accession>
<organism evidence="2 3">
    <name type="scientific">Aureimonas phyllosphaerae</name>
    <dbReference type="NCBI Taxonomy" id="1166078"/>
    <lineage>
        <taxon>Bacteria</taxon>
        <taxon>Pseudomonadati</taxon>
        <taxon>Pseudomonadota</taxon>
        <taxon>Alphaproteobacteria</taxon>
        <taxon>Hyphomicrobiales</taxon>
        <taxon>Aurantimonadaceae</taxon>
        <taxon>Aureimonas</taxon>
    </lineage>
</organism>
<evidence type="ECO:0000313" key="2">
    <source>
        <dbReference type="EMBL" id="MBB3935472.1"/>
    </source>
</evidence>
<name>A0A7W6BZ51_9HYPH</name>
<dbReference type="EMBL" id="JACIDO010000003">
    <property type="protein sequence ID" value="MBB3935472.1"/>
    <property type="molecule type" value="Genomic_DNA"/>
</dbReference>
<dbReference type="AlphaFoldDB" id="A0A7W6BZ51"/>
<comment type="caution">
    <text evidence="2">The sequence shown here is derived from an EMBL/GenBank/DDBJ whole genome shotgun (WGS) entry which is preliminary data.</text>
</comment>
<evidence type="ECO:0000313" key="3">
    <source>
        <dbReference type="Proteomes" id="UP000531216"/>
    </source>
</evidence>
<dbReference type="InterPro" id="IPR001173">
    <property type="entry name" value="Glyco_trans_2-like"/>
</dbReference>
<dbReference type="Pfam" id="PF00535">
    <property type="entry name" value="Glycos_transf_2"/>
    <property type="match status" value="1"/>
</dbReference>
<dbReference type="PANTHER" id="PTHR43685:SF2">
    <property type="entry name" value="GLYCOSYLTRANSFERASE 2-LIKE DOMAIN-CONTAINING PROTEIN"/>
    <property type="match status" value="1"/>
</dbReference>
<dbReference type="OrthoDB" id="9802649at2"/>
<dbReference type="GO" id="GO:0016740">
    <property type="term" value="F:transferase activity"/>
    <property type="evidence" value="ECO:0007669"/>
    <property type="project" value="UniProtKB-KW"/>
</dbReference>
<dbReference type="SUPFAM" id="SSF53448">
    <property type="entry name" value="Nucleotide-diphospho-sugar transferases"/>
    <property type="match status" value="1"/>
</dbReference>
<protein>
    <submittedName>
        <fullName evidence="2">Glycosyltransferase involved in cell wall biosynthesis</fullName>
    </submittedName>
</protein>
<dbReference type="Gene3D" id="3.90.550.10">
    <property type="entry name" value="Spore Coat Polysaccharide Biosynthesis Protein SpsA, Chain A"/>
    <property type="match status" value="1"/>
</dbReference>
<gene>
    <name evidence="2" type="ORF">GGR05_001616</name>
</gene>
<reference evidence="2 3" key="1">
    <citation type="submission" date="2020-08" db="EMBL/GenBank/DDBJ databases">
        <title>Genomic Encyclopedia of Type Strains, Phase IV (KMG-IV): sequencing the most valuable type-strain genomes for metagenomic binning, comparative biology and taxonomic classification.</title>
        <authorList>
            <person name="Goeker M."/>
        </authorList>
    </citation>
    <scope>NUCLEOTIDE SEQUENCE [LARGE SCALE GENOMIC DNA]</scope>
    <source>
        <strain evidence="2 3">DSM 25024</strain>
    </source>
</reference>
<dbReference type="PANTHER" id="PTHR43685">
    <property type="entry name" value="GLYCOSYLTRANSFERASE"/>
    <property type="match status" value="1"/>
</dbReference>
<dbReference type="InterPro" id="IPR050834">
    <property type="entry name" value="Glycosyltransf_2"/>
</dbReference>
<evidence type="ECO:0000259" key="1">
    <source>
        <dbReference type="Pfam" id="PF00535"/>
    </source>
</evidence>
<keyword evidence="3" id="KW-1185">Reference proteome</keyword>